<dbReference type="GO" id="GO:0003700">
    <property type="term" value="F:DNA-binding transcription factor activity"/>
    <property type="evidence" value="ECO:0007669"/>
    <property type="project" value="InterPro"/>
</dbReference>
<feature type="domain" description="Response regulatory" evidence="6">
    <location>
        <begin position="3"/>
        <end position="120"/>
    </location>
</feature>
<sequence length="521" mass="59867">MVNLIIVDDERATRDGLVQYIPWGSLGVSHVESAGSGAEALQVAKELKPDILVSDIKMPGMNGIEFATRLKELLPDCKIIFLSGYADKEYLKSAIQLRAVHYLEKPINREEFKRIIRETALTVSQERTIREEQDVILKERIVLDMIGGRLTNADPVQPYKHLLRNLTSSCSFVTAMIQIDLYPDQAEESVHQHRSAIRQAVDLVFKSPLYHHLAGFKDDRHLVVLLYGKGITNHILSPMLVTLLKEKIEEFARVKADLFMGIGKLAESVSHVKDSYQTAELALQKRFFAGANQMAVYDDKTSNENGFRLDRGVTSPFIARLNEGDKEHLLRFIHELHDEIRRHPDLPVESVKDFFYGMLLELNAFAAAYNIDPAEAHARAYDWDVFSKLSSLTEIRDYMQARIDYVMNNIQAKHLGGQHVFTIMHYIQEHYHDEHLSISKLAQHTFLTPNYLCRIFKEKTGKTINQYLTEIRMEKAKEHLREGRVKLSDISIRVGYQSANHFAKIFKKMTGMNPSEFRERQ</sequence>
<evidence type="ECO:0000313" key="7">
    <source>
        <dbReference type="EMBL" id="TYP76578.1"/>
    </source>
</evidence>
<keyword evidence="4" id="KW-0597">Phosphoprotein</keyword>
<evidence type="ECO:0000256" key="1">
    <source>
        <dbReference type="ARBA" id="ARBA00023015"/>
    </source>
</evidence>
<evidence type="ECO:0000259" key="6">
    <source>
        <dbReference type="PROSITE" id="PS50110"/>
    </source>
</evidence>
<dbReference type="PROSITE" id="PS00041">
    <property type="entry name" value="HTH_ARAC_FAMILY_1"/>
    <property type="match status" value="1"/>
</dbReference>
<keyword evidence="1" id="KW-0805">Transcription regulation</keyword>
<gene>
    <name evidence="7" type="ORF">BCM02_103240</name>
</gene>
<proteinExistence type="predicted"/>
<dbReference type="SUPFAM" id="SSF46689">
    <property type="entry name" value="Homeodomain-like"/>
    <property type="match status" value="2"/>
</dbReference>
<dbReference type="SMART" id="SM00342">
    <property type="entry name" value="HTH_ARAC"/>
    <property type="match status" value="1"/>
</dbReference>
<protein>
    <submittedName>
        <fullName evidence="7">Two-component system response regulator YesN</fullName>
    </submittedName>
</protein>
<dbReference type="InterPro" id="IPR009057">
    <property type="entry name" value="Homeodomain-like_sf"/>
</dbReference>
<dbReference type="Pfam" id="PF12833">
    <property type="entry name" value="HTH_18"/>
    <property type="match status" value="1"/>
</dbReference>
<dbReference type="RefSeq" id="WP_148928979.1">
    <property type="nucleotide sequence ID" value="NZ_VNHS01000003.1"/>
</dbReference>
<dbReference type="InterPro" id="IPR020449">
    <property type="entry name" value="Tscrpt_reg_AraC-type_HTH"/>
</dbReference>
<organism evidence="7 8">
    <name type="scientific">Paenibacillus methanolicus</name>
    <dbReference type="NCBI Taxonomy" id="582686"/>
    <lineage>
        <taxon>Bacteria</taxon>
        <taxon>Bacillati</taxon>
        <taxon>Bacillota</taxon>
        <taxon>Bacilli</taxon>
        <taxon>Bacillales</taxon>
        <taxon>Paenibacillaceae</taxon>
        <taxon>Paenibacillus</taxon>
    </lineage>
</organism>
<dbReference type="PANTHER" id="PTHR43280:SF2">
    <property type="entry name" value="HTH-TYPE TRANSCRIPTIONAL REGULATOR EXSA"/>
    <property type="match status" value="1"/>
</dbReference>
<dbReference type="AlphaFoldDB" id="A0A5S5CD59"/>
<dbReference type="PRINTS" id="PR00032">
    <property type="entry name" value="HTHARAC"/>
</dbReference>
<keyword evidence="2" id="KW-0238">DNA-binding</keyword>
<dbReference type="PANTHER" id="PTHR43280">
    <property type="entry name" value="ARAC-FAMILY TRANSCRIPTIONAL REGULATOR"/>
    <property type="match status" value="1"/>
</dbReference>
<dbReference type="GO" id="GO:0000160">
    <property type="term" value="P:phosphorelay signal transduction system"/>
    <property type="evidence" value="ECO:0007669"/>
    <property type="project" value="InterPro"/>
</dbReference>
<evidence type="ECO:0000259" key="5">
    <source>
        <dbReference type="PROSITE" id="PS01124"/>
    </source>
</evidence>
<dbReference type="InterPro" id="IPR011006">
    <property type="entry name" value="CheY-like_superfamily"/>
</dbReference>
<keyword evidence="8" id="KW-1185">Reference proteome</keyword>
<dbReference type="PROSITE" id="PS01124">
    <property type="entry name" value="HTH_ARAC_FAMILY_2"/>
    <property type="match status" value="1"/>
</dbReference>
<dbReference type="Pfam" id="PF00072">
    <property type="entry name" value="Response_reg"/>
    <property type="match status" value="1"/>
</dbReference>
<evidence type="ECO:0000313" key="8">
    <source>
        <dbReference type="Proteomes" id="UP000323257"/>
    </source>
</evidence>
<keyword evidence="3" id="KW-0804">Transcription</keyword>
<dbReference type="PROSITE" id="PS50110">
    <property type="entry name" value="RESPONSE_REGULATORY"/>
    <property type="match status" value="1"/>
</dbReference>
<dbReference type="GO" id="GO:0043565">
    <property type="term" value="F:sequence-specific DNA binding"/>
    <property type="evidence" value="ECO:0007669"/>
    <property type="project" value="InterPro"/>
</dbReference>
<name>A0A5S5CD59_9BACL</name>
<dbReference type="CDD" id="cd17536">
    <property type="entry name" value="REC_YesN-like"/>
    <property type="match status" value="1"/>
</dbReference>
<evidence type="ECO:0000256" key="3">
    <source>
        <dbReference type="ARBA" id="ARBA00023163"/>
    </source>
</evidence>
<dbReference type="Gene3D" id="1.10.10.60">
    <property type="entry name" value="Homeodomain-like"/>
    <property type="match status" value="2"/>
</dbReference>
<dbReference type="SUPFAM" id="SSF52172">
    <property type="entry name" value="CheY-like"/>
    <property type="match status" value="1"/>
</dbReference>
<dbReference type="SMART" id="SM00448">
    <property type="entry name" value="REC"/>
    <property type="match status" value="1"/>
</dbReference>
<comment type="caution">
    <text evidence="7">The sequence shown here is derived from an EMBL/GenBank/DDBJ whole genome shotgun (WGS) entry which is preliminary data.</text>
</comment>
<feature type="modified residue" description="4-aspartylphosphate" evidence="4">
    <location>
        <position position="55"/>
    </location>
</feature>
<dbReference type="InterPro" id="IPR018062">
    <property type="entry name" value="HTH_AraC-typ_CS"/>
</dbReference>
<evidence type="ECO:0000256" key="2">
    <source>
        <dbReference type="ARBA" id="ARBA00023125"/>
    </source>
</evidence>
<dbReference type="Gene3D" id="3.40.50.2300">
    <property type="match status" value="1"/>
</dbReference>
<reference evidence="7 8" key="1">
    <citation type="submission" date="2019-07" db="EMBL/GenBank/DDBJ databases">
        <title>Genomic Encyclopedia of Type Strains, Phase III (KMG-III): the genomes of soil and plant-associated and newly described type strains.</title>
        <authorList>
            <person name="Whitman W."/>
        </authorList>
    </citation>
    <scope>NUCLEOTIDE SEQUENCE [LARGE SCALE GENOMIC DNA]</scope>
    <source>
        <strain evidence="7 8">BL24</strain>
    </source>
</reference>
<feature type="domain" description="HTH araC/xylS-type" evidence="5">
    <location>
        <begin position="421"/>
        <end position="520"/>
    </location>
</feature>
<evidence type="ECO:0000256" key="4">
    <source>
        <dbReference type="PROSITE-ProRule" id="PRU00169"/>
    </source>
</evidence>
<dbReference type="InterPro" id="IPR018060">
    <property type="entry name" value="HTH_AraC"/>
</dbReference>
<dbReference type="OrthoDB" id="9794370at2"/>
<dbReference type="Proteomes" id="UP000323257">
    <property type="component" value="Unassembled WGS sequence"/>
</dbReference>
<accession>A0A5S5CD59</accession>
<dbReference type="EMBL" id="VNHS01000003">
    <property type="protein sequence ID" value="TYP76578.1"/>
    <property type="molecule type" value="Genomic_DNA"/>
</dbReference>
<dbReference type="InterPro" id="IPR001789">
    <property type="entry name" value="Sig_transdc_resp-reg_receiver"/>
</dbReference>